<feature type="binding site" evidence="9 11">
    <location>
        <position position="74"/>
    </location>
    <ligand>
        <name>substrate</name>
    </ligand>
</feature>
<dbReference type="CDD" id="cd00466">
    <property type="entry name" value="DHQase_II"/>
    <property type="match status" value="1"/>
</dbReference>
<reference evidence="13 14" key="1">
    <citation type="submission" date="2018-06" db="EMBL/GenBank/DDBJ databases">
        <authorList>
            <consortium name="Pathogen Informatics"/>
            <person name="Doyle S."/>
        </authorList>
    </citation>
    <scope>NUCLEOTIDE SEQUENCE [LARGE SCALE GENOMIC DNA]</scope>
    <source>
        <strain evidence="13 14">NCTC13102</strain>
    </source>
</reference>
<keyword evidence="7 9" id="KW-0028">Amino-acid biosynthesis</keyword>
<proteinExistence type="inferred from homology"/>
<name>A0A2X3BED9_9HELI</name>
<evidence type="ECO:0000256" key="1">
    <source>
        <dbReference type="ARBA" id="ARBA00001864"/>
    </source>
</evidence>
<dbReference type="AlphaFoldDB" id="A0A2X3BED9"/>
<dbReference type="Gene3D" id="3.40.50.9100">
    <property type="entry name" value="Dehydroquinase, class II"/>
    <property type="match status" value="1"/>
</dbReference>
<sequence>MKILVIQGPNLNLLGHRDPRIYGPMTLQQIHENMKAVGSQNNIDLEFFQSNFEGEIIDKIQECVGGEYDGVIINPGAYAHTSIAIADAIMSAGVPVVEVHISNILAREEFRQKSYTASVCAGVITGFGAYGYHLALIAIGQIVTEVKAYQQSQQNQQSQQAQQASNNENI</sequence>
<evidence type="ECO:0000313" key="14">
    <source>
        <dbReference type="Proteomes" id="UP000250166"/>
    </source>
</evidence>
<evidence type="ECO:0000256" key="7">
    <source>
        <dbReference type="ARBA" id="ARBA00022605"/>
    </source>
</evidence>
<keyword evidence="9" id="KW-0057">Aromatic amino acid biosynthesis</keyword>
<evidence type="ECO:0000256" key="11">
    <source>
        <dbReference type="PIRSR" id="PIRSR001399-2"/>
    </source>
</evidence>
<feature type="binding site" evidence="9 11">
    <location>
        <position position="80"/>
    </location>
    <ligand>
        <name>substrate</name>
    </ligand>
</feature>
<dbReference type="GO" id="GO:0019631">
    <property type="term" value="P:quinate catabolic process"/>
    <property type="evidence" value="ECO:0007669"/>
    <property type="project" value="TreeGrafter"/>
</dbReference>
<dbReference type="GO" id="GO:0008652">
    <property type="term" value="P:amino acid biosynthetic process"/>
    <property type="evidence" value="ECO:0007669"/>
    <property type="project" value="UniProtKB-KW"/>
</dbReference>
<organism evidence="13 14">
    <name type="scientific">Helicobacter fennelliae</name>
    <dbReference type="NCBI Taxonomy" id="215"/>
    <lineage>
        <taxon>Bacteria</taxon>
        <taxon>Pseudomonadati</taxon>
        <taxon>Campylobacterota</taxon>
        <taxon>Epsilonproteobacteria</taxon>
        <taxon>Campylobacterales</taxon>
        <taxon>Helicobacteraceae</taxon>
        <taxon>Helicobacter</taxon>
    </lineage>
</organism>
<feature type="active site" description="Proton donor" evidence="9 10">
    <location>
        <position position="100"/>
    </location>
</feature>
<accession>A0A2X3BED9</accession>
<comment type="catalytic activity">
    <reaction evidence="1 9">
        <text>3-dehydroquinate = 3-dehydroshikimate + H2O</text>
        <dbReference type="Rhea" id="RHEA:21096"/>
        <dbReference type="ChEBI" id="CHEBI:15377"/>
        <dbReference type="ChEBI" id="CHEBI:16630"/>
        <dbReference type="ChEBI" id="CHEBI:32364"/>
        <dbReference type="EC" id="4.2.1.10"/>
    </reaction>
</comment>
<dbReference type="EMBL" id="UAWL01000006">
    <property type="protein sequence ID" value="SQB98144.1"/>
    <property type="molecule type" value="Genomic_DNA"/>
</dbReference>
<dbReference type="PANTHER" id="PTHR21272">
    <property type="entry name" value="CATABOLIC 3-DEHYDROQUINASE"/>
    <property type="match status" value="1"/>
</dbReference>
<comment type="subunit">
    <text evidence="5 9">Homododecamer.</text>
</comment>
<dbReference type="PANTHER" id="PTHR21272:SF3">
    <property type="entry name" value="CATABOLIC 3-DEHYDROQUINASE"/>
    <property type="match status" value="1"/>
</dbReference>
<evidence type="ECO:0000256" key="4">
    <source>
        <dbReference type="ARBA" id="ARBA00011037"/>
    </source>
</evidence>
<evidence type="ECO:0000313" key="13">
    <source>
        <dbReference type="EMBL" id="SQB98144.1"/>
    </source>
</evidence>
<dbReference type="PROSITE" id="PS01029">
    <property type="entry name" value="DEHYDROQUINASE_II"/>
    <property type="match status" value="1"/>
</dbReference>
<dbReference type="GO" id="GO:0009073">
    <property type="term" value="P:aromatic amino acid family biosynthetic process"/>
    <property type="evidence" value="ECO:0007669"/>
    <property type="project" value="UniProtKB-KW"/>
</dbReference>
<comment type="pathway">
    <text evidence="3 9">Metabolic intermediate biosynthesis; chorismate biosynthesis; chorismate from D-erythrose 4-phosphate and phosphoenolpyruvate: step 3/7.</text>
</comment>
<dbReference type="NCBIfam" id="NF003807">
    <property type="entry name" value="PRK05395.1-4"/>
    <property type="match status" value="1"/>
</dbReference>
<dbReference type="InterPro" id="IPR018509">
    <property type="entry name" value="DHquinase_II_CS"/>
</dbReference>
<dbReference type="UniPathway" id="UPA00053">
    <property type="reaction ID" value="UER00086"/>
</dbReference>
<dbReference type="RefSeq" id="WP_023946321.1">
    <property type="nucleotide sequence ID" value="NZ_JAERIV010000006.1"/>
</dbReference>
<evidence type="ECO:0000256" key="5">
    <source>
        <dbReference type="ARBA" id="ARBA00011193"/>
    </source>
</evidence>
<dbReference type="NCBIfam" id="TIGR01088">
    <property type="entry name" value="aroQ"/>
    <property type="match status" value="1"/>
</dbReference>
<feature type="active site" description="Proton acceptor" evidence="9 10">
    <location>
        <position position="22"/>
    </location>
</feature>
<dbReference type="SUPFAM" id="SSF52304">
    <property type="entry name" value="Type II 3-dehydroquinate dehydratase"/>
    <property type="match status" value="1"/>
</dbReference>
<comment type="similarity">
    <text evidence="4 9">Belongs to the type-II 3-dehydroquinase family.</text>
</comment>
<evidence type="ECO:0000256" key="2">
    <source>
        <dbReference type="ARBA" id="ARBA00003924"/>
    </source>
</evidence>
<dbReference type="InterPro" id="IPR001874">
    <property type="entry name" value="DHquinase_II"/>
</dbReference>
<evidence type="ECO:0000256" key="9">
    <source>
        <dbReference type="HAMAP-Rule" id="MF_00169"/>
    </source>
</evidence>
<feature type="binding site" evidence="9 11">
    <location>
        <position position="87"/>
    </location>
    <ligand>
        <name>substrate</name>
    </ligand>
</feature>
<feature type="binding site" evidence="9 11">
    <location>
        <begin position="101"/>
        <end position="102"/>
    </location>
    <ligand>
        <name>substrate</name>
    </ligand>
</feature>
<dbReference type="NCBIfam" id="NF003806">
    <property type="entry name" value="PRK05395.1-3"/>
    <property type="match status" value="1"/>
</dbReference>
<feature type="site" description="Transition state stabilizer" evidence="9 12">
    <location>
        <position position="17"/>
    </location>
</feature>
<dbReference type="InterPro" id="IPR036441">
    <property type="entry name" value="DHquinase_II_sf"/>
</dbReference>
<gene>
    <name evidence="9 13" type="primary">aroQ</name>
    <name evidence="13" type="ORF">NCTC13102_00595</name>
</gene>
<protein>
    <recommendedName>
        <fullName evidence="6 9">3-dehydroquinate dehydratase</fullName>
        <shortName evidence="9">3-dehydroquinase</shortName>
        <ecNumber evidence="6 9">4.2.1.10</ecNumber>
    </recommendedName>
    <alternativeName>
        <fullName evidence="9">Type II DHQase</fullName>
    </alternativeName>
</protein>
<comment type="function">
    <text evidence="2 9">Catalyzes a trans-dehydration via an enolate intermediate.</text>
</comment>
<keyword evidence="8 9" id="KW-0456">Lyase</keyword>
<dbReference type="EC" id="4.2.1.10" evidence="6 9"/>
<evidence type="ECO:0000256" key="10">
    <source>
        <dbReference type="PIRSR" id="PIRSR001399-1"/>
    </source>
</evidence>
<dbReference type="PIRSF" id="PIRSF001399">
    <property type="entry name" value="DHquinase_II"/>
    <property type="match status" value="1"/>
</dbReference>
<dbReference type="GO" id="GO:0003855">
    <property type="term" value="F:3-dehydroquinate dehydratase activity"/>
    <property type="evidence" value="ECO:0007669"/>
    <property type="project" value="UniProtKB-UniRule"/>
</dbReference>
<dbReference type="HAMAP" id="MF_00169">
    <property type="entry name" value="AroQ"/>
    <property type="match status" value="1"/>
</dbReference>
<dbReference type="Proteomes" id="UP000250166">
    <property type="component" value="Unassembled WGS sequence"/>
</dbReference>
<evidence type="ECO:0000256" key="3">
    <source>
        <dbReference type="ARBA" id="ARBA00004902"/>
    </source>
</evidence>
<feature type="binding site" evidence="9 11">
    <location>
        <position position="111"/>
    </location>
    <ligand>
        <name>substrate</name>
    </ligand>
</feature>
<evidence type="ECO:0000256" key="12">
    <source>
        <dbReference type="PIRSR" id="PIRSR001399-3"/>
    </source>
</evidence>
<dbReference type="Pfam" id="PF01220">
    <property type="entry name" value="DHquinase_II"/>
    <property type="match status" value="1"/>
</dbReference>
<dbReference type="GO" id="GO:0009423">
    <property type="term" value="P:chorismate biosynthetic process"/>
    <property type="evidence" value="ECO:0007669"/>
    <property type="project" value="UniProtKB-UniRule"/>
</dbReference>
<evidence type="ECO:0000256" key="8">
    <source>
        <dbReference type="ARBA" id="ARBA00023239"/>
    </source>
</evidence>
<evidence type="ECO:0000256" key="6">
    <source>
        <dbReference type="ARBA" id="ARBA00012060"/>
    </source>
</evidence>
<dbReference type="NCBIfam" id="NF003805">
    <property type="entry name" value="PRK05395.1-2"/>
    <property type="match status" value="1"/>
</dbReference>